<name>A0A286UXD9_9AGAM</name>
<evidence type="ECO:0000313" key="6">
    <source>
        <dbReference type="Proteomes" id="UP000217199"/>
    </source>
</evidence>
<dbReference type="AlphaFoldDB" id="A0A286UXD9"/>
<dbReference type="Pfam" id="PF00656">
    <property type="entry name" value="Peptidase_C14"/>
    <property type="match status" value="1"/>
</dbReference>
<comment type="caution">
    <text evidence="5">The sequence shown here is derived from an EMBL/GenBank/DDBJ whole genome shotgun (WGS) entry which is preliminary data.</text>
</comment>
<dbReference type="GO" id="GO:0006915">
    <property type="term" value="P:apoptotic process"/>
    <property type="evidence" value="ECO:0007669"/>
    <property type="project" value="UniProtKB-KW"/>
</dbReference>
<comment type="similarity">
    <text evidence="1">Belongs to the peptidase C14B family.</text>
</comment>
<evidence type="ECO:0000256" key="3">
    <source>
        <dbReference type="ARBA" id="ARBA00022807"/>
    </source>
</evidence>
<organism evidence="5 6">
    <name type="scientific">Pyrrhoderma noxium</name>
    <dbReference type="NCBI Taxonomy" id="2282107"/>
    <lineage>
        <taxon>Eukaryota</taxon>
        <taxon>Fungi</taxon>
        <taxon>Dikarya</taxon>
        <taxon>Basidiomycota</taxon>
        <taxon>Agaricomycotina</taxon>
        <taxon>Agaricomycetes</taxon>
        <taxon>Hymenochaetales</taxon>
        <taxon>Hymenochaetaceae</taxon>
        <taxon>Pyrrhoderma</taxon>
    </lineage>
</organism>
<dbReference type="GO" id="GO:0005737">
    <property type="term" value="C:cytoplasm"/>
    <property type="evidence" value="ECO:0007669"/>
    <property type="project" value="TreeGrafter"/>
</dbReference>
<dbReference type="EMBL" id="NBII01000001">
    <property type="protein sequence ID" value="PAV24204.1"/>
    <property type="molecule type" value="Genomic_DNA"/>
</dbReference>
<dbReference type="SUPFAM" id="SSF52129">
    <property type="entry name" value="Caspase-like"/>
    <property type="match status" value="1"/>
</dbReference>
<gene>
    <name evidence="5" type="ORF">PNOK_0127200</name>
</gene>
<proteinExistence type="inferred from homology"/>
<keyword evidence="3" id="KW-0378">Hydrolase</keyword>
<keyword evidence="2" id="KW-0053">Apoptosis</keyword>
<evidence type="ECO:0000256" key="2">
    <source>
        <dbReference type="ARBA" id="ARBA00022703"/>
    </source>
</evidence>
<sequence length="395" mass="45341">MENPDEPVNRSCTLVDAPRNTIIPPLSPAPLLSLVLSVARDFVEKQLGRILKGYLWPSDSLDSKEEEVSQSNTDTGKFFTSPEESVIFDEPLSYVDEEEMNAVSSINSLRLDDTFELQSPYVDQDLGCATASPMSMEFTQPFDYQEMLSEEDIHYRHQSQHQHKRRKALLIGIKYYRRKDKRIKGLKGPHHDVQEIKKLLQDVYGWTPDCFRILKDDNTRPENQPTLENIKFQINELVKDALPGDHLFFYYSGHGGQVPDTNGDEDDGMDEVIVSRCHLTALMDCCSSGTGLDLPFDPVRKRAAKVRKLSEGDVVLLSACEDGDRAFEKKDEEDEYKRVRGMLTLAFINSLKRRRMATYDDLMNDVRLHLQRRKTIQTPQLSSSHMIKMDDYILL</sequence>
<dbReference type="InParanoid" id="A0A286UXD9"/>
<keyword evidence="3" id="KW-0645">Protease</keyword>
<protein>
    <submittedName>
        <fullName evidence="5">Peptidase</fullName>
    </submittedName>
</protein>
<evidence type="ECO:0000259" key="4">
    <source>
        <dbReference type="Pfam" id="PF00656"/>
    </source>
</evidence>
<dbReference type="InterPro" id="IPR029030">
    <property type="entry name" value="Caspase-like_dom_sf"/>
</dbReference>
<evidence type="ECO:0000313" key="5">
    <source>
        <dbReference type="EMBL" id="PAV24204.1"/>
    </source>
</evidence>
<accession>A0A286UXD9</accession>
<evidence type="ECO:0000256" key="1">
    <source>
        <dbReference type="ARBA" id="ARBA00009005"/>
    </source>
</evidence>
<keyword evidence="6" id="KW-1185">Reference proteome</keyword>
<feature type="domain" description="Peptidase C14 caspase" evidence="4">
    <location>
        <begin position="165"/>
        <end position="388"/>
    </location>
</feature>
<reference evidence="5 6" key="1">
    <citation type="journal article" date="2017" name="Mol. Ecol.">
        <title>Comparative and population genomic landscape of Phellinus noxius: A hypervariable fungus causing root rot in trees.</title>
        <authorList>
            <person name="Chung C.L."/>
            <person name="Lee T.J."/>
            <person name="Akiba M."/>
            <person name="Lee H.H."/>
            <person name="Kuo T.H."/>
            <person name="Liu D."/>
            <person name="Ke H.M."/>
            <person name="Yokoi T."/>
            <person name="Roa M.B."/>
            <person name="Lu M.J."/>
            <person name="Chang Y.Y."/>
            <person name="Ann P.J."/>
            <person name="Tsai J.N."/>
            <person name="Chen C.Y."/>
            <person name="Tzean S.S."/>
            <person name="Ota Y."/>
            <person name="Hattori T."/>
            <person name="Sahashi N."/>
            <person name="Liou R.F."/>
            <person name="Kikuchi T."/>
            <person name="Tsai I.J."/>
        </authorList>
    </citation>
    <scope>NUCLEOTIDE SEQUENCE [LARGE SCALE GENOMIC DNA]</scope>
    <source>
        <strain evidence="5 6">FFPRI411160</strain>
    </source>
</reference>
<dbReference type="Proteomes" id="UP000217199">
    <property type="component" value="Unassembled WGS sequence"/>
</dbReference>
<dbReference type="Gene3D" id="3.40.50.12660">
    <property type="match status" value="2"/>
</dbReference>
<dbReference type="PANTHER" id="PTHR48104:SF30">
    <property type="entry name" value="METACASPASE-1"/>
    <property type="match status" value="1"/>
</dbReference>
<dbReference type="InterPro" id="IPR050452">
    <property type="entry name" value="Metacaspase"/>
</dbReference>
<dbReference type="InterPro" id="IPR011600">
    <property type="entry name" value="Pept_C14_caspase"/>
</dbReference>
<dbReference type="PANTHER" id="PTHR48104">
    <property type="entry name" value="METACASPASE-4"/>
    <property type="match status" value="1"/>
</dbReference>
<dbReference type="GO" id="GO:0006508">
    <property type="term" value="P:proteolysis"/>
    <property type="evidence" value="ECO:0007669"/>
    <property type="project" value="InterPro"/>
</dbReference>
<keyword evidence="3" id="KW-0788">Thiol protease</keyword>
<dbReference type="OrthoDB" id="3223806at2759"/>
<dbReference type="GO" id="GO:0004197">
    <property type="term" value="F:cysteine-type endopeptidase activity"/>
    <property type="evidence" value="ECO:0007669"/>
    <property type="project" value="InterPro"/>
</dbReference>